<evidence type="ECO:0000313" key="1">
    <source>
        <dbReference type="EMBL" id="QTA85006.1"/>
    </source>
</evidence>
<sequence length="44" mass="5271">MNPVQSSDYQDTESHSSLLVQNYLKNNCLMRKENFKRRKKNEPV</sequence>
<proteinExistence type="predicted"/>
<organism evidence="1 2">
    <name type="scientific">Desulfonema magnum</name>
    <dbReference type="NCBI Taxonomy" id="45655"/>
    <lineage>
        <taxon>Bacteria</taxon>
        <taxon>Pseudomonadati</taxon>
        <taxon>Thermodesulfobacteriota</taxon>
        <taxon>Desulfobacteria</taxon>
        <taxon>Desulfobacterales</taxon>
        <taxon>Desulfococcaceae</taxon>
        <taxon>Desulfonema</taxon>
    </lineage>
</organism>
<evidence type="ECO:0000313" key="2">
    <source>
        <dbReference type="Proteomes" id="UP000663722"/>
    </source>
</evidence>
<gene>
    <name evidence="1" type="ORF">dnm_010100</name>
</gene>
<dbReference type="EMBL" id="CP061800">
    <property type="protein sequence ID" value="QTA85006.1"/>
    <property type="molecule type" value="Genomic_DNA"/>
</dbReference>
<reference evidence="1" key="1">
    <citation type="journal article" date="2021" name="Microb. Physiol.">
        <title>Proteogenomic Insights into the Physiology of Marine, Sulfate-Reducing, Filamentous Desulfonema limicola and Desulfonema magnum.</title>
        <authorList>
            <person name="Schnaars V."/>
            <person name="Wohlbrand L."/>
            <person name="Scheve S."/>
            <person name="Hinrichs C."/>
            <person name="Reinhardt R."/>
            <person name="Rabus R."/>
        </authorList>
    </citation>
    <scope>NUCLEOTIDE SEQUENCE</scope>
    <source>
        <strain evidence="1">4be13</strain>
    </source>
</reference>
<accession>A0A975BGI4</accession>
<protein>
    <submittedName>
        <fullName evidence="1">Uncharacterized protein</fullName>
    </submittedName>
</protein>
<keyword evidence="2" id="KW-1185">Reference proteome</keyword>
<dbReference type="AlphaFoldDB" id="A0A975BGI4"/>
<dbReference type="Proteomes" id="UP000663722">
    <property type="component" value="Chromosome"/>
</dbReference>
<name>A0A975BGI4_9BACT</name>
<dbReference type="KEGG" id="dmm:dnm_010100"/>